<dbReference type="STRING" id="1321606.SAMD00020551_0408"/>
<dbReference type="EMBL" id="BASE01000009">
    <property type="protein sequence ID" value="GAM12276.1"/>
    <property type="molecule type" value="Genomic_DNA"/>
</dbReference>
<name>A0A0A8X2C2_MESS1</name>
<dbReference type="PROSITE" id="PS50994">
    <property type="entry name" value="INTEGRASE"/>
    <property type="match status" value="1"/>
</dbReference>
<organism evidence="2 3">
    <name type="scientific">Mesobacillus selenatarsenatis (strain DSM 18680 / JCM 14380 / FERM P-15431 / SF-1)</name>
    <dbReference type="NCBI Taxonomy" id="1321606"/>
    <lineage>
        <taxon>Bacteria</taxon>
        <taxon>Bacillati</taxon>
        <taxon>Bacillota</taxon>
        <taxon>Bacilli</taxon>
        <taxon>Bacillales</taxon>
        <taxon>Bacillaceae</taxon>
        <taxon>Mesobacillus</taxon>
    </lineage>
</organism>
<dbReference type="InterPro" id="IPR001584">
    <property type="entry name" value="Integrase_cat-core"/>
</dbReference>
<evidence type="ECO:0000313" key="2">
    <source>
        <dbReference type="EMBL" id="GAM12276.1"/>
    </source>
</evidence>
<evidence type="ECO:0000313" key="3">
    <source>
        <dbReference type="Proteomes" id="UP000031014"/>
    </source>
</evidence>
<dbReference type="Gene3D" id="3.30.420.10">
    <property type="entry name" value="Ribonuclease H-like superfamily/Ribonuclease H"/>
    <property type="match status" value="1"/>
</dbReference>
<dbReference type="GO" id="GO:0015074">
    <property type="term" value="P:DNA integration"/>
    <property type="evidence" value="ECO:0007669"/>
    <property type="project" value="InterPro"/>
</dbReference>
<accession>A0A0A8X2C2</accession>
<keyword evidence="3" id="KW-1185">Reference proteome</keyword>
<reference evidence="2 3" key="1">
    <citation type="submission" date="2013-06" db="EMBL/GenBank/DDBJ databases">
        <title>Whole genome shotgun sequence of Bacillus selenatarsenatis SF-1.</title>
        <authorList>
            <person name="Kuroda M."/>
            <person name="Sei K."/>
            <person name="Yamashita M."/>
            <person name="Ike M."/>
        </authorList>
    </citation>
    <scope>NUCLEOTIDE SEQUENCE [LARGE SCALE GENOMIC DNA]</scope>
    <source>
        <strain evidence="2 3">SF-1</strain>
    </source>
</reference>
<gene>
    <name evidence="2" type="ORF">SAMD00020551_0408</name>
</gene>
<dbReference type="SUPFAM" id="SSF53098">
    <property type="entry name" value="Ribonuclease H-like"/>
    <property type="match status" value="1"/>
</dbReference>
<dbReference type="AlphaFoldDB" id="A0A0A8X2C2"/>
<protein>
    <submittedName>
        <fullName evidence="2">HMG-I and HMG-Y, DNA-binding</fullName>
    </submittedName>
</protein>
<dbReference type="InterPro" id="IPR012337">
    <property type="entry name" value="RNaseH-like_sf"/>
</dbReference>
<dbReference type="OrthoDB" id="501284at2"/>
<feature type="domain" description="Integrase catalytic" evidence="1">
    <location>
        <begin position="287"/>
        <end position="503"/>
    </location>
</feature>
<keyword evidence="2" id="KW-0238">DNA-binding</keyword>
<proteinExistence type="predicted"/>
<dbReference type="InterPro" id="IPR036397">
    <property type="entry name" value="RNaseH_sf"/>
</dbReference>
<sequence>MNQLFENTLIEFKDNNGKCVSIERVLWIAKNTNECIMIDILDKNPKPIWTTCEYIVEALNNLNARILTYDPYLMTKCVKEPTEKDKRIRDEAWKRIKDIVDLEPNIYNQRERGEMIGELIRTKGYHSKTINNDLRRYWKSGKTINGLLPLFSKCGAPGVERESKTGKKRGRKRKIEQVLKIEIGINIDEEMKKIFRIAIKLHYSDKRKNPLKYAYDKMIEQFFNIGYKEKVGEMIPVIPPEEELPTLDQFKYYFYKERDLKDILTKREGERKFNLTRRAAVGSAGLRASGPGAVYEIDATTGDFQLVHSINRKPIGRPIIYYVKDVFSRMIAGLYIGTENASWVGGMLAFENASTDKVEFCKKFDITITSDEWPCMHLPKSFTADRGEFEGYNADRLKDMLGVRPDNTPPYRGDFKPFIEQHFRIMNNKSKPIIPGVVSKSVKERGEKDSRLNAVLTIKEFTKIMILIVLEYNNSIVDNYPLDRDMLEQNLVPTPLNLWNWGMQNRFVGVHIKTKDQIRLALMPRGTATVTHDNGIFFNKNKIGYTSVEVEEAGWFVKARQKRWKVPISYDPRNQEYIYILKEDAFEYIPCKVLPQYSAYKDLYDEEIELTQLTVATNNFIAKPEINNIKAALNVEIDKTVKEGIEKTEAIRGDAYSDRELLQGVKENKKDERERERVESSWVLGGKEKGNMIDANESPAKNANNNIEGDISSAISSNELVENEDLFDLFNSHLSRRNIKNAQ</sequence>
<dbReference type="Pfam" id="PF09299">
    <property type="entry name" value="Mu-transpos_C"/>
    <property type="match status" value="1"/>
</dbReference>
<dbReference type="GO" id="GO:0003677">
    <property type="term" value="F:DNA binding"/>
    <property type="evidence" value="ECO:0007669"/>
    <property type="project" value="UniProtKB-KW"/>
</dbReference>
<dbReference type="RefSeq" id="WP_052442053.1">
    <property type="nucleotide sequence ID" value="NZ_BASE01000009.1"/>
</dbReference>
<dbReference type="Proteomes" id="UP000031014">
    <property type="component" value="Unassembled WGS sequence"/>
</dbReference>
<evidence type="ECO:0000259" key="1">
    <source>
        <dbReference type="PROSITE" id="PS50994"/>
    </source>
</evidence>
<dbReference type="InterPro" id="IPR015378">
    <property type="entry name" value="Transposase-like_Mu_C"/>
</dbReference>
<comment type="caution">
    <text evidence="2">The sequence shown here is derived from an EMBL/GenBank/DDBJ whole genome shotgun (WGS) entry which is preliminary data.</text>
</comment>